<feature type="compositionally biased region" description="Basic and acidic residues" evidence="6">
    <location>
        <begin position="167"/>
        <end position="176"/>
    </location>
</feature>
<keyword evidence="4" id="KW-0804">Transcription</keyword>
<evidence type="ECO:0000259" key="7">
    <source>
        <dbReference type="PROSITE" id="PS50217"/>
    </source>
</evidence>
<evidence type="ECO:0000256" key="2">
    <source>
        <dbReference type="ARBA" id="ARBA00023015"/>
    </source>
</evidence>
<organism evidence="8 9">
    <name type="scientific">Nothophoma quercina</name>
    <dbReference type="NCBI Taxonomy" id="749835"/>
    <lineage>
        <taxon>Eukaryota</taxon>
        <taxon>Fungi</taxon>
        <taxon>Dikarya</taxon>
        <taxon>Ascomycota</taxon>
        <taxon>Pezizomycotina</taxon>
        <taxon>Dothideomycetes</taxon>
        <taxon>Pleosporomycetidae</taxon>
        <taxon>Pleosporales</taxon>
        <taxon>Pleosporineae</taxon>
        <taxon>Didymellaceae</taxon>
        <taxon>Nothophoma</taxon>
    </lineage>
</organism>
<accession>A0ABR3QZ21</accession>
<feature type="compositionally biased region" description="Basic and acidic residues" evidence="6">
    <location>
        <begin position="216"/>
        <end position="226"/>
    </location>
</feature>
<comment type="caution">
    <text evidence="8">The sequence shown here is derived from an EMBL/GenBank/DDBJ whole genome shotgun (WGS) entry which is preliminary data.</text>
</comment>
<dbReference type="SUPFAM" id="SSF57959">
    <property type="entry name" value="Leucine zipper domain"/>
    <property type="match status" value="1"/>
</dbReference>
<reference evidence="8 9" key="1">
    <citation type="submission" date="2024-02" db="EMBL/GenBank/DDBJ databases">
        <title>De novo assembly and annotation of 12 fungi associated with fruit tree decline syndrome in Ontario, Canada.</title>
        <authorList>
            <person name="Sulman M."/>
            <person name="Ellouze W."/>
            <person name="Ilyukhin E."/>
        </authorList>
    </citation>
    <scope>NUCLEOTIDE SEQUENCE [LARGE SCALE GENOMIC DNA]</scope>
    <source>
        <strain evidence="8 9">M97-236</strain>
    </source>
</reference>
<evidence type="ECO:0000256" key="4">
    <source>
        <dbReference type="ARBA" id="ARBA00023163"/>
    </source>
</evidence>
<evidence type="ECO:0000256" key="6">
    <source>
        <dbReference type="SAM" id="MobiDB-lite"/>
    </source>
</evidence>
<evidence type="ECO:0000256" key="1">
    <source>
        <dbReference type="ARBA" id="ARBA00004123"/>
    </source>
</evidence>
<dbReference type="PROSITE" id="PS50217">
    <property type="entry name" value="BZIP"/>
    <property type="match status" value="1"/>
</dbReference>
<proteinExistence type="predicted"/>
<evidence type="ECO:0000256" key="3">
    <source>
        <dbReference type="ARBA" id="ARBA00023125"/>
    </source>
</evidence>
<gene>
    <name evidence="8" type="ORF">SLS59_007443</name>
</gene>
<dbReference type="CDD" id="cd14705">
    <property type="entry name" value="bZIP_Zip1"/>
    <property type="match status" value="1"/>
</dbReference>
<evidence type="ECO:0000313" key="9">
    <source>
        <dbReference type="Proteomes" id="UP001521222"/>
    </source>
</evidence>
<dbReference type="Gene3D" id="1.20.5.170">
    <property type="match status" value="1"/>
</dbReference>
<feature type="region of interest" description="Disordered" evidence="6">
    <location>
        <begin position="156"/>
        <end position="226"/>
    </location>
</feature>
<feature type="compositionally biased region" description="Polar residues" evidence="6">
    <location>
        <begin position="255"/>
        <end position="269"/>
    </location>
</feature>
<keyword evidence="5" id="KW-0539">Nucleus</keyword>
<evidence type="ECO:0000313" key="8">
    <source>
        <dbReference type="EMBL" id="KAL1597413.1"/>
    </source>
</evidence>
<feature type="compositionally biased region" description="Basic and acidic residues" evidence="6">
    <location>
        <begin position="185"/>
        <end position="199"/>
    </location>
</feature>
<keyword evidence="2" id="KW-0805">Transcription regulation</keyword>
<dbReference type="Pfam" id="PF07716">
    <property type="entry name" value="bZIP_2"/>
    <property type="match status" value="1"/>
</dbReference>
<feature type="region of interest" description="Disordered" evidence="6">
    <location>
        <begin position="255"/>
        <end position="292"/>
    </location>
</feature>
<dbReference type="EMBL" id="JAKIXB020000026">
    <property type="protein sequence ID" value="KAL1597413.1"/>
    <property type="molecule type" value="Genomic_DNA"/>
</dbReference>
<comment type="subcellular location">
    <subcellularLocation>
        <location evidence="1">Nucleus</location>
    </subcellularLocation>
</comment>
<dbReference type="PANTHER" id="PTHR13044:SF14">
    <property type="entry name" value="CRYPTOCEPHAL, ISOFORM A"/>
    <property type="match status" value="1"/>
</dbReference>
<dbReference type="PROSITE" id="PS00036">
    <property type="entry name" value="BZIP_BASIC"/>
    <property type="match status" value="1"/>
</dbReference>
<evidence type="ECO:0000256" key="5">
    <source>
        <dbReference type="ARBA" id="ARBA00023242"/>
    </source>
</evidence>
<dbReference type="InterPro" id="IPR004827">
    <property type="entry name" value="bZIP"/>
</dbReference>
<dbReference type="SMART" id="SM00338">
    <property type="entry name" value="BRLZ"/>
    <property type="match status" value="1"/>
</dbReference>
<keyword evidence="3" id="KW-0238">DNA-binding</keyword>
<dbReference type="InterPro" id="IPR046347">
    <property type="entry name" value="bZIP_sf"/>
</dbReference>
<keyword evidence="9" id="KW-1185">Reference proteome</keyword>
<name>A0ABR3QZ21_9PLEO</name>
<dbReference type="PANTHER" id="PTHR13044">
    <property type="entry name" value="ACTIVATING TRANSCRIPTION FACTOR ATF 4/5"/>
    <property type="match status" value="1"/>
</dbReference>
<dbReference type="Proteomes" id="UP001521222">
    <property type="component" value="Unassembled WGS sequence"/>
</dbReference>
<protein>
    <recommendedName>
        <fullName evidence="7">BZIP domain-containing protein</fullName>
    </recommendedName>
</protein>
<sequence length="292" mass="32019">MSGYKGPRGPNVSQYIANLNELSPPSDNLAEPAPVNDDFSAFLNTDFFDINGGTNVDLNSSIDFGVDFDIKPSAQPTAEKTPRQSISAPSTKPAMEFNLNVVTTLDSMADFDLFAGDFQFTDFSNFNTAPIIDTSMPLSQPQQPHYPLATAYPPQPNAISPINYDDAASKKRKSEDMTASTPIQHMDEQARVAAEEDKRRRNTAASARFRVKKKQREQALEKTAKDMSDRVQQLEARIGQLETENAWLKGLITEKSQGKSSSSDLQAMLSNHEEQKAGRSSPAHTEGVGTKA</sequence>
<feature type="domain" description="BZIP" evidence="7">
    <location>
        <begin position="196"/>
        <end position="255"/>
    </location>
</feature>